<proteinExistence type="predicted"/>
<protein>
    <recommendedName>
        <fullName evidence="3">NADH-ubiquinone oxidoreductase 17.8 kDa subunit</fullName>
    </recommendedName>
</protein>
<reference evidence="1 2" key="1">
    <citation type="submission" date="2024-01" db="EMBL/GenBank/DDBJ databases">
        <authorList>
            <person name="Allen C."/>
            <person name="Tagirdzhanova G."/>
        </authorList>
    </citation>
    <scope>NUCLEOTIDE SEQUENCE [LARGE SCALE GENOMIC DNA]</scope>
</reference>
<name>A0ABP0AXH2_9PEZI</name>
<dbReference type="PANTHER" id="PTHR42100:SF1">
    <property type="entry name" value="OXIDOREDUCTASE 178 KDA SUBUNIT, PUTATIVE (AFU_ORTHOLOGUE AFUA_8G04320)-RELATED"/>
    <property type="match status" value="1"/>
</dbReference>
<dbReference type="Proteomes" id="UP001642406">
    <property type="component" value="Unassembled WGS sequence"/>
</dbReference>
<evidence type="ECO:0008006" key="3">
    <source>
        <dbReference type="Google" id="ProtNLM"/>
    </source>
</evidence>
<keyword evidence="2" id="KW-1185">Reference proteome</keyword>
<organism evidence="1 2">
    <name type="scientific">Sporothrix bragantina</name>
    <dbReference type="NCBI Taxonomy" id="671064"/>
    <lineage>
        <taxon>Eukaryota</taxon>
        <taxon>Fungi</taxon>
        <taxon>Dikarya</taxon>
        <taxon>Ascomycota</taxon>
        <taxon>Pezizomycotina</taxon>
        <taxon>Sordariomycetes</taxon>
        <taxon>Sordariomycetidae</taxon>
        <taxon>Ophiostomatales</taxon>
        <taxon>Ophiostomataceae</taxon>
        <taxon>Sporothrix</taxon>
    </lineage>
</organism>
<accession>A0ABP0AXH2</accession>
<evidence type="ECO:0000313" key="1">
    <source>
        <dbReference type="EMBL" id="CAK7211958.1"/>
    </source>
</evidence>
<dbReference type="EMBL" id="CAWUHC010000007">
    <property type="protein sequence ID" value="CAK7211958.1"/>
    <property type="molecule type" value="Genomic_DNA"/>
</dbReference>
<gene>
    <name evidence="1" type="ORF">SBRCBS47491_001300</name>
</gene>
<dbReference type="PANTHER" id="PTHR42100">
    <property type="entry name" value="OXIDOREDUCTASE 178 KDA SUBUNIT, PUTATIVE (AFU_ORTHOLOGUE AFUA_8G04320)-RELATED"/>
    <property type="match status" value="1"/>
</dbReference>
<evidence type="ECO:0000313" key="2">
    <source>
        <dbReference type="Proteomes" id="UP001642406"/>
    </source>
</evidence>
<comment type="caution">
    <text evidence="1">The sequence shown here is derived from an EMBL/GenBank/DDBJ whole genome shotgun (WGS) entry which is preliminary data.</text>
</comment>
<dbReference type="InterPro" id="IPR034444">
    <property type="entry name" value="Nuo17.8"/>
</dbReference>
<sequence>MLPIRQRVASLARQARVRPTALASTTTMPARRFASTEHHGEHHDHHDHHAPVEESFGTYGYVALGSIPFVYALYALSRPGKDGESTALEAYINKFSYLTTQFETRNSLHTAAVEQAAHDKNLLYTVDRNTNVDLRYPEIFQSHSPYNVPAGHHANLDKVVAHYREQHHKEVERQQAAAAAQEKQ</sequence>